<dbReference type="Gene3D" id="3.30.930.10">
    <property type="entry name" value="Bira Bifunctional Protein, Domain 2"/>
    <property type="match status" value="1"/>
</dbReference>
<dbReference type="Pfam" id="PF03590">
    <property type="entry name" value="AsnA"/>
    <property type="match status" value="1"/>
</dbReference>
<accession>A0A1D3CZM8</accession>
<proteinExistence type="predicted"/>
<dbReference type="InParanoid" id="A0A1D3CZM8"/>
<sequence>MSDLPDAPSGDCMRGPRYCPLLSLRETELAVQVLKYEFMQALSKKLALLPVVAPRFVAVDSGLQDYLDGVMQPVTFFTRAFPERPVQVVHSLAKWKREALNTYGLSAREGVVTDMVAIRKDEELDPTHSLLVDQWDWEQKITPEDRTVDYLHCTVHKVYDALLETERILCERFPKLSPLLPSTITCVHSQDLADRWPELPPPLREQKAVEEYGAIFVRGIGSKLSDGVSHGVRSWDYDDFTTVGADGMKGLNGDIVVLDPTSGKALELSSMGIRVDADAMRQQAAILGVPFEHMESPFHQGVLNGSLPSCIGGGIGQSRVAMLFLRKIHIGEVQCSVWPKEMVNEYKEKGCTLL</sequence>
<evidence type="ECO:0000256" key="3">
    <source>
        <dbReference type="ARBA" id="ARBA00022605"/>
    </source>
</evidence>
<evidence type="ECO:0000313" key="9">
    <source>
        <dbReference type="Proteomes" id="UP000095192"/>
    </source>
</evidence>
<dbReference type="VEuPathDB" id="ToxoDB:cyc_07057"/>
<dbReference type="PANTHER" id="PTHR30073:SF5">
    <property type="entry name" value="ASPARTATE--AMMONIA LIGASE"/>
    <property type="match status" value="1"/>
</dbReference>
<gene>
    <name evidence="8" type="ORF">cyc_07057</name>
</gene>
<organism evidence="8 9">
    <name type="scientific">Cyclospora cayetanensis</name>
    <dbReference type="NCBI Taxonomy" id="88456"/>
    <lineage>
        <taxon>Eukaryota</taxon>
        <taxon>Sar</taxon>
        <taxon>Alveolata</taxon>
        <taxon>Apicomplexa</taxon>
        <taxon>Conoidasida</taxon>
        <taxon>Coccidia</taxon>
        <taxon>Eucoccidiorida</taxon>
        <taxon>Eimeriorina</taxon>
        <taxon>Eimeriidae</taxon>
        <taxon>Cyclospora</taxon>
    </lineage>
</organism>
<keyword evidence="5" id="KW-0067">ATP-binding</keyword>
<dbReference type="PIRSF" id="PIRSF001555">
    <property type="entry name" value="Asp_ammon_ligase"/>
    <property type="match status" value="1"/>
</dbReference>
<dbReference type="GO" id="GO:0004071">
    <property type="term" value="F:aspartate-ammonia ligase activity"/>
    <property type="evidence" value="ECO:0007669"/>
    <property type="project" value="InterPro"/>
</dbReference>
<keyword evidence="6" id="KW-0061">Asparagine biosynthesis</keyword>
<reference evidence="8 9" key="1">
    <citation type="journal article" date="2016" name="BMC Genomics">
        <title>Comparative genomics reveals Cyclospora cayetanensis possesses coccidia-like metabolism and invasion components but unique surface antigens.</title>
        <authorList>
            <person name="Liu S."/>
            <person name="Wang L."/>
            <person name="Zheng H."/>
            <person name="Xu Z."/>
            <person name="Roellig D.M."/>
            <person name="Li N."/>
            <person name="Frace M.A."/>
            <person name="Tang K."/>
            <person name="Arrowood M.J."/>
            <person name="Moss D.M."/>
            <person name="Zhang L."/>
            <person name="Feng Y."/>
            <person name="Xiao L."/>
        </authorList>
    </citation>
    <scope>NUCLEOTIDE SEQUENCE [LARGE SCALE GENOMIC DNA]</scope>
    <source>
        <strain evidence="8 9">CHN_HEN01</strain>
    </source>
</reference>
<evidence type="ECO:0000256" key="6">
    <source>
        <dbReference type="ARBA" id="ARBA00022888"/>
    </source>
</evidence>
<dbReference type="Proteomes" id="UP000095192">
    <property type="component" value="Unassembled WGS sequence"/>
</dbReference>
<evidence type="ECO:0000259" key="7">
    <source>
        <dbReference type="PROSITE" id="PS50862"/>
    </source>
</evidence>
<dbReference type="InterPro" id="IPR006195">
    <property type="entry name" value="aa-tRNA-synth_II"/>
</dbReference>
<evidence type="ECO:0000313" key="8">
    <source>
        <dbReference type="EMBL" id="OEH76662.1"/>
    </source>
</evidence>
<dbReference type="NCBIfam" id="TIGR00669">
    <property type="entry name" value="asnA"/>
    <property type="match status" value="1"/>
</dbReference>
<keyword evidence="9" id="KW-1185">Reference proteome</keyword>
<dbReference type="GO" id="GO:0006529">
    <property type="term" value="P:asparagine biosynthetic process"/>
    <property type="evidence" value="ECO:0007669"/>
    <property type="project" value="UniProtKB-KW"/>
</dbReference>
<dbReference type="AlphaFoldDB" id="A0A1D3CZM8"/>
<dbReference type="SUPFAM" id="SSF55681">
    <property type="entry name" value="Class II aaRS and biotin synthetases"/>
    <property type="match status" value="1"/>
</dbReference>
<keyword evidence="2 8" id="KW-0436">Ligase</keyword>
<evidence type="ECO:0000256" key="5">
    <source>
        <dbReference type="ARBA" id="ARBA00022840"/>
    </source>
</evidence>
<dbReference type="InterPro" id="IPR045864">
    <property type="entry name" value="aa-tRNA-synth_II/BPL/LPL"/>
</dbReference>
<dbReference type="InterPro" id="IPR004618">
    <property type="entry name" value="AsnA"/>
</dbReference>
<feature type="domain" description="Aminoacyl-transfer RNA synthetases class-II family profile" evidence="7">
    <location>
        <begin position="117"/>
        <end position="339"/>
    </location>
</feature>
<comment type="caution">
    <text evidence="8">The sequence shown here is derived from an EMBL/GenBank/DDBJ whole genome shotgun (WGS) entry which is preliminary data.</text>
</comment>
<dbReference type="GO" id="GO:0005524">
    <property type="term" value="F:ATP binding"/>
    <property type="evidence" value="ECO:0007669"/>
    <property type="project" value="UniProtKB-KW"/>
</dbReference>
<dbReference type="PROSITE" id="PS50862">
    <property type="entry name" value="AA_TRNA_LIGASE_II"/>
    <property type="match status" value="1"/>
</dbReference>
<protein>
    <submittedName>
        <fullName evidence="8">Aspartate-ammonia ligase related protein</fullName>
    </submittedName>
</protein>
<evidence type="ECO:0000256" key="4">
    <source>
        <dbReference type="ARBA" id="ARBA00022741"/>
    </source>
</evidence>
<keyword evidence="3" id="KW-0028">Amino-acid biosynthesis</keyword>
<name>A0A1D3CZM8_9EIME</name>
<dbReference type="VEuPathDB" id="ToxoDB:LOC34623093"/>
<dbReference type="GO" id="GO:0005829">
    <property type="term" value="C:cytosol"/>
    <property type="evidence" value="ECO:0007669"/>
    <property type="project" value="TreeGrafter"/>
</dbReference>
<dbReference type="EMBL" id="JROU02001381">
    <property type="protein sequence ID" value="OEH76662.1"/>
    <property type="molecule type" value="Genomic_DNA"/>
</dbReference>
<evidence type="ECO:0000256" key="1">
    <source>
        <dbReference type="ARBA" id="ARBA00022490"/>
    </source>
</evidence>
<keyword evidence="4" id="KW-0547">Nucleotide-binding</keyword>
<evidence type="ECO:0000256" key="2">
    <source>
        <dbReference type="ARBA" id="ARBA00022598"/>
    </source>
</evidence>
<dbReference type="PANTHER" id="PTHR30073">
    <property type="entry name" value="ASPARTATE--AMMONIA LIGASE"/>
    <property type="match status" value="1"/>
</dbReference>
<keyword evidence="1" id="KW-0963">Cytoplasm</keyword>